<dbReference type="WBParaSite" id="ALUE_0000891001-mRNA-1">
    <property type="protein sequence ID" value="ALUE_0000891001-mRNA-1"/>
    <property type="gene ID" value="ALUE_0000891001"/>
</dbReference>
<dbReference type="PANTHER" id="PTHR39369:SF6">
    <property type="entry name" value="LIN-24 (TWENTY-FOUR) LIKE"/>
    <property type="match status" value="1"/>
</dbReference>
<sequence length="370" mass="41955">MATNWFHSYYGGDDKTEREPLWTNVMSTSEPLNVSSSTGVSSKDLVDLEALVINWAKQIFEVTKTKAEARISKKYLQYNINWSHLFNESLEPVYTVAGVDTKQVRQAKEEQCLFKSTFTNTTEREQEYSFKTERSTRSTATVVVDRMRERNYNMLRKSLAEKGVCRGVEMALKLKTPGEVVEANAGFHNEVSVMHIGENTTEEELIWGVDSTVRVPPLCETVAELVILEEHHTRSFTIEGRLSGKVIVTVTNLRDNNSLVTIIEGKIADIIRGTPNYPAMGFVVTHDVATYTTKGTCKFKYGVEQKVRITEHAVATYTTKGTCKFKYGVEQKVRITEHAVATYTTKGTCKFKYGVEQKVRITEHAVRRPY</sequence>
<proteinExistence type="predicted"/>
<accession>A0A9J2PFZ1</accession>
<keyword evidence="1" id="KW-1185">Reference proteome</keyword>
<dbReference type="AlphaFoldDB" id="A0A9J2PFZ1"/>
<name>A0A9J2PFZ1_ASCLU</name>
<organism evidence="1 2">
    <name type="scientific">Ascaris lumbricoides</name>
    <name type="common">Giant roundworm</name>
    <dbReference type="NCBI Taxonomy" id="6252"/>
    <lineage>
        <taxon>Eukaryota</taxon>
        <taxon>Metazoa</taxon>
        <taxon>Ecdysozoa</taxon>
        <taxon>Nematoda</taxon>
        <taxon>Chromadorea</taxon>
        <taxon>Rhabditida</taxon>
        <taxon>Spirurina</taxon>
        <taxon>Ascaridomorpha</taxon>
        <taxon>Ascaridoidea</taxon>
        <taxon>Ascarididae</taxon>
        <taxon>Ascaris</taxon>
    </lineage>
</organism>
<dbReference type="Proteomes" id="UP000036681">
    <property type="component" value="Unplaced"/>
</dbReference>
<dbReference type="SUPFAM" id="SSF56973">
    <property type="entry name" value="Aerolisin/ETX pore-forming domain"/>
    <property type="match status" value="1"/>
</dbReference>
<dbReference type="Gene3D" id="2.170.15.10">
    <property type="entry name" value="Proaerolysin, chain A, domain 3"/>
    <property type="match status" value="1"/>
</dbReference>
<evidence type="ECO:0000313" key="2">
    <source>
        <dbReference type="WBParaSite" id="ALUE_0000891001-mRNA-1"/>
    </source>
</evidence>
<dbReference type="CDD" id="cd20237">
    <property type="entry name" value="PFM_LIN24-like"/>
    <property type="match status" value="1"/>
</dbReference>
<reference evidence="2" key="1">
    <citation type="submission" date="2023-03" db="UniProtKB">
        <authorList>
            <consortium name="WormBaseParasite"/>
        </authorList>
    </citation>
    <scope>IDENTIFICATION</scope>
</reference>
<dbReference type="PANTHER" id="PTHR39369">
    <property type="entry name" value="LIN-24 (TWENTY-FOUR) LIKE"/>
    <property type="match status" value="1"/>
</dbReference>
<evidence type="ECO:0000313" key="1">
    <source>
        <dbReference type="Proteomes" id="UP000036681"/>
    </source>
</evidence>
<protein>
    <submittedName>
        <fullName evidence="2">Uncharacterized protein</fullName>
    </submittedName>
</protein>